<keyword evidence="2" id="KW-1185">Reference proteome</keyword>
<name>A0A2S5SQL2_9BURK</name>
<proteinExistence type="predicted"/>
<dbReference type="OrthoDB" id="5242510at2"/>
<dbReference type="InterPro" id="IPR021848">
    <property type="entry name" value="HODM_asu-like"/>
</dbReference>
<comment type="caution">
    <text evidence="1">The sequence shown here is derived from an EMBL/GenBank/DDBJ whole genome shotgun (WGS) entry which is preliminary data.</text>
</comment>
<protein>
    <recommendedName>
        <fullName evidence="3">DUF3445 domain-containing protein</fullName>
    </recommendedName>
</protein>
<dbReference type="Pfam" id="PF11927">
    <property type="entry name" value="HODM_asu-like"/>
    <property type="match status" value="1"/>
</dbReference>
<evidence type="ECO:0008006" key="3">
    <source>
        <dbReference type="Google" id="ProtNLM"/>
    </source>
</evidence>
<dbReference type="Proteomes" id="UP000238605">
    <property type="component" value="Unassembled WGS sequence"/>
</dbReference>
<gene>
    <name evidence="1" type="ORF">C1704_16685</name>
</gene>
<dbReference type="AlphaFoldDB" id="A0A2S5SQL2"/>
<organism evidence="1 2">
    <name type="scientific">Caldimonas caldifontis</name>
    <dbReference type="NCBI Taxonomy" id="1452508"/>
    <lineage>
        <taxon>Bacteria</taxon>
        <taxon>Pseudomonadati</taxon>
        <taxon>Pseudomonadota</taxon>
        <taxon>Betaproteobacteria</taxon>
        <taxon>Burkholderiales</taxon>
        <taxon>Sphaerotilaceae</taxon>
        <taxon>Caldimonas</taxon>
    </lineage>
</organism>
<sequence>MDAVHNGVMPRTELAVHPPLNRLIPPGRFLMTPTLYPLVQGAHLTPLAPDAPACVAKRSVLGHDAGEALLVQPGFEAAPALHALCAQAAREHPQAWSWDGQEARAARLGWAVSVQGRLRAMEGADAATGEVLAALPTEWRLAGLLALAFEEDLAVLDGTSGCVPWMAVCLPSFWVPREKIGLHFTAIHAPVADNTLLMQQAARRIDQVTQGAAHERFVWTLTSHALLDAHPVRAARHPWPTHLSPQALMQRTWFRHERQTFLPLPSSRQAMFTIRVRVQPLTEALHTLPGLAERLHHALATMSEAVLAYRGLTPVRDMLLEGLAWAAGIPHDPGESVAGGGHNLG</sequence>
<dbReference type="EMBL" id="PSNX01000018">
    <property type="protein sequence ID" value="PPE65020.1"/>
    <property type="molecule type" value="Genomic_DNA"/>
</dbReference>
<evidence type="ECO:0000313" key="1">
    <source>
        <dbReference type="EMBL" id="PPE65020.1"/>
    </source>
</evidence>
<evidence type="ECO:0000313" key="2">
    <source>
        <dbReference type="Proteomes" id="UP000238605"/>
    </source>
</evidence>
<accession>A0A2S5SQL2</accession>
<reference evidence="1 2" key="1">
    <citation type="submission" date="2018-02" db="EMBL/GenBank/DDBJ databases">
        <title>Reclassifiation of [Polyangium] brachysporum DSM 7029 as Guopingzhaonella breviflexa gen. nov., sp. nov., a member of the family Comamonadaceae.</title>
        <authorList>
            <person name="Tang B."/>
        </authorList>
    </citation>
    <scope>NUCLEOTIDE SEQUENCE [LARGE SCALE GENOMIC DNA]</scope>
    <source>
        <strain evidence="1 2">BCRC 80649</strain>
    </source>
</reference>